<protein>
    <submittedName>
        <fullName evidence="1">Uncharacterized protein</fullName>
    </submittedName>
</protein>
<dbReference type="RefSeq" id="WP_353892224.1">
    <property type="nucleotide sequence ID" value="NZ_CP159485.1"/>
</dbReference>
<reference evidence="1" key="1">
    <citation type="journal article" date="2018" name="Antonie Van Leeuwenhoek">
        <title>Proteinivorax hydrogeniformans sp. nov., an anaerobic, haloalkaliphilic bacterium fermenting proteinaceous compounds with high hydrogen production.</title>
        <authorList>
            <person name="Boltyanskaya Y."/>
            <person name="Detkova E."/>
            <person name="Pimenov N."/>
            <person name="Kevbrin V."/>
        </authorList>
    </citation>
    <scope>NUCLEOTIDE SEQUENCE</scope>
    <source>
        <strain evidence="1">Z-710</strain>
    </source>
</reference>
<proteinExistence type="predicted"/>
<reference evidence="1" key="2">
    <citation type="submission" date="2024-06" db="EMBL/GenBank/DDBJ databases">
        <authorList>
            <person name="Petrova K.O."/>
            <person name="Toshchakov S.V."/>
            <person name="Boltjanskaja Y.V."/>
            <person name="Kevbrin V.V."/>
        </authorList>
    </citation>
    <scope>NUCLEOTIDE SEQUENCE</scope>
    <source>
        <strain evidence="1">Z-710</strain>
    </source>
</reference>
<gene>
    <name evidence="1" type="ORF">PRVXH_001554</name>
</gene>
<sequence>MTKKDSHRTRFCAPKDLGYDSYRGTEFSHELDVPLNHMRKFRNLGATYSHKKRGSKVKLNIYPSDTFNY</sequence>
<accession>A0AAU8HRE6</accession>
<evidence type="ECO:0000313" key="1">
    <source>
        <dbReference type="EMBL" id="XCI27646.1"/>
    </source>
</evidence>
<name>A0AAU8HRE6_9FIRM</name>
<dbReference type="EMBL" id="CP159485">
    <property type="protein sequence ID" value="XCI27646.1"/>
    <property type="molecule type" value="Genomic_DNA"/>
</dbReference>
<dbReference type="AlphaFoldDB" id="A0AAU8HRE6"/>
<organism evidence="1">
    <name type="scientific">Proteinivorax hydrogeniformans</name>
    <dbReference type="NCBI Taxonomy" id="1826727"/>
    <lineage>
        <taxon>Bacteria</taxon>
        <taxon>Bacillati</taxon>
        <taxon>Bacillota</taxon>
        <taxon>Clostridia</taxon>
        <taxon>Eubacteriales</taxon>
        <taxon>Proteinivoracaceae</taxon>
        <taxon>Proteinivorax</taxon>
    </lineage>
</organism>